<feature type="domain" description="SpoVT-AbrB" evidence="8">
    <location>
        <begin position="35"/>
        <end position="81"/>
    </location>
</feature>
<evidence type="ECO:0000256" key="1">
    <source>
        <dbReference type="ARBA" id="ARBA00013860"/>
    </source>
</evidence>
<dbReference type="Gene3D" id="3.40.1550.20">
    <property type="entry name" value="Transcriptional regulator MraZ domain"/>
    <property type="match status" value="1"/>
</dbReference>
<keyword evidence="6 7" id="KW-0804">Transcription</keyword>
<accession>A0A239L274</accession>
<comment type="subcellular location">
    <subcellularLocation>
        <location evidence="7">Cytoplasm</location>
        <location evidence="7">Nucleoid</location>
    </subcellularLocation>
</comment>
<keyword evidence="5 7" id="KW-0238">DNA-binding</keyword>
<evidence type="ECO:0000256" key="3">
    <source>
        <dbReference type="ARBA" id="ARBA00022737"/>
    </source>
</evidence>
<keyword evidence="10" id="KW-1185">Reference proteome</keyword>
<dbReference type="InterPro" id="IPR007159">
    <property type="entry name" value="SpoVT-AbrB_dom"/>
</dbReference>
<feature type="domain" description="SpoVT-AbrB" evidence="8">
    <location>
        <begin position="110"/>
        <end position="153"/>
    </location>
</feature>
<dbReference type="Proteomes" id="UP000198393">
    <property type="component" value="Unassembled WGS sequence"/>
</dbReference>
<sequence length="175" mass="20274">MYESGGEWGKIGKVDYICLGGLYFSRLSMTFFTSEYECKLDTKGRLVLPAKIKVNLPEVSTAELIIRKGFEPNLILYPMVEYKKIHHKISSLSEFDPEQRKLKRTFFRSIAQVELDNANRILIPKQMLAHAQIDKEALLIGTGNYIEMWNPEVFDKHMISDDSEYSELAQKFLDE</sequence>
<keyword evidence="3" id="KW-0677">Repeat</keyword>
<dbReference type="PROSITE" id="PS51740">
    <property type="entry name" value="SPOVT_ABRB"/>
    <property type="match status" value="2"/>
</dbReference>
<dbReference type="GO" id="GO:0009295">
    <property type="term" value="C:nucleoid"/>
    <property type="evidence" value="ECO:0007669"/>
    <property type="project" value="UniProtKB-SubCell"/>
</dbReference>
<dbReference type="GO" id="GO:0000976">
    <property type="term" value="F:transcription cis-regulatory region binding"/>
    <property type="evidence" value="ECO:0007669"/>
    <property type="project" value="TreeGrafter"/>
</dbReference>
<dbReference type="CDD" id="cd16320">
    <property type="entry name" value="MraZ_N"/>
    <property type="match status" value="1"/>
</dbReference>
<comment type="subunit">
    <text evidence="7">Forms oligomers.</text>
</comment>
<dbReference type="InterPro" id="IPR038619">
    <property type="entry name" value="MraZ_sf"/>
</dbReference>
<keyword evidence="4 7" id="KW-0805">Transcription regulation</keyword>
<evidence type="ECO:0000256" key="5">
    <source>
        <dbReference type="ARBA" id="ARBA00023125"/>
    </source>
</evidence>
<dbReference type="InterPro" id="IPR037914">
    <property type="entry name" value="SpoVT-AbrB_sf"/>
</dbReference>
<evidence type="ECO:0000256" key="7">
    <source>
        <dbReference type="HAMAP-Rule" id="MF_01008"/>
    </source>
</evidence>
<comment type="similarity">
    <text evidence="7">Belongs to the MraZ family.</text>
</comment>
<organism evidence="9 10">
    <name type="scientific">Ekhidna lutea</name>
    <dbReference type="NCBI Taxonomy" id="447679"/>
    <lineage>
        <taxon>Bacteria</taxon>
        <taxon>Pseudomonadati</taxon>
        <taxon>Bacteroidota</taxon>
        <taxon>Cytophagia</taxon>
        <taxon>Cytophagales</taxon>
        <taxon>Reichenbachiellaceae</taxon>
        <taxon>Ekhidna</taxon>
    </lineage>
</organism>
<dbReference type="AlphaFoldDB" id="A0A239L274"/>
<dbReference type="EMBL" id="FZPD01000005">
    <property type="protein sequence ID" value="SNT24008.1"/>
    <property type="molecule type" value="Genomic_DNA"/>
</dbReference>
<evidence type="ECO:0000256" key="4">
    <source>
        <dbReference type="ARBA" id="ARBA00023015"/>
    </source>
</evidence>
<dbReference type="CDD" id="cd16321">
    <property type="entry name" value="MraZ_C"/>
    <property type="match status" value="1"/>
</dbReference>
<evidence type="ECO:0000313" key="10">
    <source>
        <dbReference type="Proteomes" id="UP000198393"/>
    </source>
</evidence>
<protein>
    <recommendedName>
        <fullName evidence="1 7">Transcriptional regulator MraZ</fullName>
    </recommendedName>
</protein>
<dbReference type="HAMAP" id="MF_01008">
    <property type="entry name" value="MraZ"/>
    <property type="match status" value="1"/>
</dbReference>
<name>A0A239L274_EKHLU</name>
<proteinExistence type="inferred from homology"/>
<dbReference type="PANTHER" id="PTHR34701:SF1">
    <property type="entry name" value="TRANSCRIPTIONAL REGULATOR MRAZ"/>
    <property type="match status" value="1"/>
</dbReference>
<gene>
    <name evidence="7" type="primary">mraZ</name>
    <name evidence="9" type="ORF">SAMN05421640_2886</name>
</gene>
<dbReference type="InterPro" id="IPR035642">
    <property type="entry name" value="MraZ_N"/>
</dbReference>
<dbReference type="GO" id="GO:0003700">
    <property type="term" value="F:DNA-binding transcription factor activity"/>
    <property type="evidence" value="ECO:0007669"/>
    <property type="project" value="UniProtKB-UniRule"/>
</dbReference>
<dbReference type="Pfam" id="PF02381">
    <property type="entry name" value="MraZ"/>
    <property type="match status" value="2"/>
</dbReference>
<dbReference type="NCBIfam" id="TIGR00242">
    <property type="entry name" value="division/cell wall cluster transcriptional repressor MraZ"/>
    <property type="match status" value="1"/>
</dbReference>
<keyword evidence="2 7" id="KW-0963">Cytoplasm</keyword>
<dbReference type="GO" id="GO:0005737">
    <property type="term" value="C:cytoplasm"/>
    <property type="evidence" value="ECO:0007669"/>
    <property type="project" value="UniProtKB-UniRule"/>
</dbReference>
<dbReference type="SUPFAM" id="SSF89447">
    <property type="entry name" value="AbrB/MazE/MraZ-like"/>
    <property type="match status" value="1"/>
</dbReference>
<evidence type="ECO:0000256" key="6">
    <source>
        <dbReference type="ARBA" id="ARBA00023163"/>
    </source>
</evidence>
<dbReference type="PANTHER" id="PTHR34701">
    <property type="entry name" value="TRANSCRIPTIONAL REGULATOR MRAZ"/>
    <property type="match status" value="1"/>
</dbReference>
<evidence type="ECO:0000256" key="2">
    <source>
        <dbReference type="ARBA" id="ARBA00022490"/>
    </source>
</evidence>
<reference evidence="9 10" key="1">
    <citation type="submission" date="2017-06" db="EMBL/GenBank/DDBJ databases">
        <authorList>
            <person name="Kim H.J."/>
            <person name="Triplett B.A."/>
        </authorList>
    </citation>
    <scope>NUCLEOTIDE SEQUENCE [LARGE SCALE GENOMIC DNA]</scope>
    <source>
        <strain evidence="9 10">DSM 19307</strain>
    </source>
</reference>
<dbReference type="GO" id="GO:2000143">
    <property type="term" value="P:negative regulation of DNA-templated transcription initiation"/>
    <property type="evidence" value="ECO:0007669"/>
    <property type="project" value="TreeGrafter"/>
</dbReference>
<dbReference type="InterPro" id="IPR020603">
    <property type="entry name" value="MraZ_dom"/>
</dbReference>
<dbReference type="InterPro" id="IPR035644">
    <property type="entry name" value="MraZ_C"/>
</dbReference>
<dbReference type="InterPro" id="IPR003444">
    <property type="entry name" value="MraZ"/>
</dbReference>
<evidence type="ECO:0000259" key="8">
    <source>
        <dbReference type="PROSITE" id="PS51740"/>
    </source>
</evidence>
<evidence type="ECO:0000313" key="9">
    <source>
        <dbReference type="EMBL" id="SNT24008.1"/>
    </source>
</evidence>